<name>A0A426X7J2_ENSVE</name>
<dbReference type="EMBL" id="AMZH03025111">
    <property type="protein sequence ID" value="RRT35410.1"/>
    <property type="molecule type" value="Genomic_DNA"/>
</dbReference>
<organism evidence="1 2">
    <name type="scientific">Ensete ventricosum</name>
    <name type="common">Abyssinian banana</name>
    <name type="synonym">Musa ensete</name>
    <dbReference type="NCBI Taxonomy" id="4639"/>
    <lineage>
        <taxon>Eukaryota</taxon>
        <taxon>Viridiplantae</taxon>
        <taxon>Streptophyta</taxon>
        <taxon>Embryophyta</taxon>
        <taxon>Tracheophyta</taxon>
        <taxon>Spermatophyta</taxon>
        <taxon>Magnoliopsida</taxon>
        <taxon>Liliopsida</taxon>
        <taxon>Zingiberales</taxon>
        <taxon>Musaceae</taxon>
        <taxon>Ensete</taxon>
    </lineage>
</organism>
<protein>
    <submittedName>
        <fullName evidence="1">Uncharacterized protein</fullName>
    </submittedName>
</protein>
<dbReference type="Proteomes" id="UP000287651">
    <property type="component" value="Unassembled WGS sequence"/>
</dbReference>
<proteinExistence type="predicted"/>
<comment type="caution">
    <text evidence="1">The sequence shown here is derived from an EMBL/GenBank/DDBJ whole genome shotgun (WGS) entry which is preliminary data.</text>
</comment>
<reference evidence="1 2" key="1">
    <citation type="journal article" date="2014" name="Agronomy (Basel)">
        <title>A Draft Genome Sequence for Ensete ventricosum, the Drought-Tolerant Tree Against Hunger.</title>
        <authorList>
            <person name="Harrison J."/>
            <person name="Moore K.A."/>
            <person name="Paszkiewicz K."/>
            <person name="Jones T."/>
            <person name="Grant M."/>
            <person name="Ambacheew D."/>
            <person name="Muzemil S."/>
            <person name="Studholme D.J."/>
        </authorList>
    </citation>
    <scope>NUCLEOTIDE SEQUENCE [LARGE SCALE GENOMIC DNA]</scope>
</reference>
<accession>A0A426X7J2</accession>
<dbReference type="AlphaFoldDB" id="A0A426X7J2"/>
<evidence type="ECO:0000313" key="1">
    <source>
        <dbReference type="EMBL" id="RRT35410.1"/>
    </source>
</evidence>
<gene>
    <name evidence="1" type="ORF">B296_00051402</name>
</gene>
<sequence length="170" mass="19362">MEPPKPWKQQLHCKGKLLLACGDLTFKVVEASSGESESESDSERVSWKSSLCVVVGRDSRDSWVDLWPAGFQSLSLSVLRPRFNFTLSFWFLRVQDSCLYSVIVVECPAFVLRVQSTVAKLHLSWVKHPRDAKASVDASRKIFFPESTHVFNEATPKRLATPRWLPHFVI</sequence>
<evidence type="ECO:0000313" key="2">
    <source>
        <dbReference type="Proteomes" id="UP000287651"/>
    </source>
</evidence>